<keyword evidence="2" id="KW-0472">Membrane</keyword>
<comment type="subcellular location">
    <subcellularLocation>
        <location evidence="4">Peroxisome membrane</location>
    </subcellularLocation>
</comment>
<name>A0A443HS60_BYSSP</name>
<gene>
    <name evidence="6" type="ORF">C8Q69DRAFT_300326</name>
</gene>
<dbReference type="Proteomes" id="UP000283841">
    <property type="component" value="Unassembled WGS sequence"/>
</dbReference>
<dbReference type="AlphaFoldDB" id="A0A443HS60"/>
<dbReference type="PANTHER" id="PTHR12652:SF25">
    <property type="entry name" value="MICROBODY (PEROXISOME) PROLIFERATION PROTEIN PEROXIN 11C (EUROFUNG)"/>
    <property type="match status" value="1"/>
</dbReference>
<evidence type="ECO:0000256" key="4">
    <source>
        <dbReference type="ARBA" id="ARBA00046271"/>
    </source>
</evidence>
<evidence type="ECO:0000256" key="5">
    <source>
        <dbReference type="SAM" id="MobiDB-lite"/>
    </source>
</evidence>
<dbReference type="GO" id="GO:0016559">
    <property type="term" value="P:peroxisome fission"/>
    <property type="evidence" value="ECO:0007669"/>
    <property type="project" value="InterPro"/>
</dbReference>
<keyword evidence="3" id="KW-0576">Peroxisome</keyword>
<organism evidence="6 7">
    <name type="scientific">Byssochlamys spectabilis</name>
    <name type="common">Paecilomyces variotii</name>
    <dbReference type="NCBI Taxonomy" id="264951"/>
    <lineage>
        <taxon>Eukaryota</taxon>
        <taxon>Fungi</taxon>
        <taxon>Dikarya</taxon>
        <taxon>Ascomycota</taxon>
        <taxon>Pezizomycotina</taxon>
        <taxon>Eurotiomycetes</taxon>
        <taxon>Eurotiomycetidae</taxon>
        <taxon>Eurotiales</taxon>
        <taxon>Thermoascaceae</taxon>
        <taxon>Paecilomyces</taxon>
    </lineage>
</organism>
<evidence type="ECO:0000256" key="3">
    <source>
        <dbReference type="ARBA" id="ARBA00023140"/>
    </source>
</evidence>
<evidence type="ECO:0000313" key="6">
    <source>
        <dbReference type="EMBL" id="RWQ94663.1"/>
    </source>
</evidence>
<protein>
    <recommendedName>
        <fullName evidence="8">Peroxin 11C</fullName>
    </recommendedName>
</protein>
<dbReference type="VEuPathDB" id="FungiDB:C8Q69DRAFT_300326"/>
<evidence type="ECO:0000256" key="2">
    <source>
        <dbReference type="ARBA" id="ARBA00023136"/>
    </source>
</evidence>
<dbReference type="RefSeq" id="XP_028484308.1">
    <property type="nucleotide sequence ID" value="XM_028627139.1"/>
</dbReference>
<dbReference type="Pfam" id="PF05648">
    <property type="entry name" value="PEX11"/>
    <property type="match status" value="1"/>
</dbReference>
<dbReference type="GO" id="GO:0005778">
    <property type="term" value="C:peroxisomal membrane"/>
    <property type="evidence" value="ECO:0007669"/>
    <property type="project" value="UniProtKB-SubCell"/>
</dbReference>
<keyword evidence="1" id="KW-0962">Peroxisome biogenesis</keyword>
<evidence type="ECO:0000256" key="1">
    <source>
        <dbReference type="ARBA" id="ARBA00022593"/>
    </source>
</evidence>
<dbReference type="InterPro" id="IPR008733">
    <property type="entry name" value="PEX11"/>
</dbReference>
<sequence length="327" mass="36201">MVDSAEPLERLDGTPDTQADHAGKSNHPAGESKHSALSGAATARQQVVKVLSQTDTTIERINTLLSTSGGQESVLASINYSSHALHYLLFSAPSVALRNHLRLLLWRKFNRNHAVASSESKTSSPSSSPLLALSSLMSETRYNLRLFGLIPLWAWGSAVLKAPPSDPVLRAVAFLQVFVNVVYQALENVAYLASKGIFPKSFVERRGGIDKWYIWSTRAWLGHVLLEFVRLGRETVLRKAKYAELEKAKTELDDKAALAAVMQQEETRRQEIRAFRKSLVNNLAWAPLCIHWSVEQGIGIPPSLTGFISFIAGAWGLYDRWQATAHT</sequence>
<feature type="compositionally biased region" description="Basic and acidic residues" evidence="5">
    <location>
        <begin position="7"/>
        <end position="23"/>
    </location>
</feature>
<keyword evidence="7" id="KW-1185">Reference proteome</keyword>
<feature type="region of interest" description="Disordered" evidence="5">
    <location>
        <begin position="1"/>
        <end position="39"/>
    </location>
</feature>
<dbReference type="EMBL" id="RCNU01000007">
    <property type="protein sequence ID" value="RWQ94663.1"/>
    <property type="molecule type" value="Genomic_DNA"/>
</dbReference>
<comment type="caution">
    <text evidence="6">The sequence shown here is derived from an EMBL/GenBank/DDBJ whole genome shotgun (WGS) entry which is preliminary data.</text>
</comment>
<dbReference type="PANTHER" id="PTHR12652">
    <property type="entry name" value="PEROXISOMAL BIOGENESIS FACTOR 11"/>
    <property type="match status" value="1"/>
</dbReference>
<evidence type="ECO:0008006" key="8">
    <source>
        <dbReference type="Google" id="ProtNLM"/>
    </source>
</evidence>
<reference evidence="6 7" key="1">
    <citation type="journal article" date="2018" name="Front. Microbiol.">
        <title>Genomic and genetic insights into a cosmopolitan fungus, Paecilomyces variotii (Eurotiales).</title>
        <authorList>
            <person name="Urquhart A.S."/>
            <person name="Mondo S.J."/>
            <person name="Makela M.R."/>
            <person name="Hane J.K."/>
            <person name="Wiebenga A."/>
            <person name="He G."/>
            <person name="Mihaltcheva S."/>
            <person name="Pangilinan J."/>
            <person name="Lipzen A."/>
            <person name="Barry K."/>
            <person name="de Vries R.P."/>
            <person name="Grigoriev I.V."/>
            <person name="Idnurm A."/>
        </authorList>
    </citation>
    <scope>NUCLEOTIDE SEQUENCE [LARGE SCALE GENOMIC DNA]</scope>
    <source>
        <strain evidence="6 7">CBS 101075</strain>
    </source>
</reference>
<dbReference type="STRING" id="264951.A0A443HS60"/>
<dbReference type="GeneID" id="39596416"/>
<evidence type="ECO:0000313" key="7">
    <source>
        <dbReference type="Proteomes" id="UP000283841"/>
    </source>
</evidence>
<proteinExistence type="predicted"/>
<accession>A0A443HS60</accession>